<accession>Q24GQ7</accession>
<keyword evidence="5" id="KW-1185">Reference proteome</keyword>
<dbReference type="KEGG" id="tet:TTHERM_00977530"/>
<evidence type="ECO:0000313" key="4">
    <source>
        <dbReference type="EMBL" id="EAS06950.1"/>
    </source>
</evidence>
<dbReference type="OrthoDB" id="283927at2759"/>
<dbReference type="Proteomes" id="UP000009168">
    <property type="component" value="Unassembled WGS sequence"/>
</dbReference>
<dbReference type="RefSeq" id="XP_001027192.1">
    <property type="nucleotide sequence ID" value="XM_001027192.1"/>
</dbReference>
<protein>
    <submittedName>
        <fullName evidence="4">Opioid growth factor receptor</fullName>
    </submittedName>
</protein>
<dbReference type="InParanoid" id="Q24GQ7"/>
<evidence type="ECO:0000256" key="2">
    <source>
        <dbReference type="SAM" id="MobiDB-lite"/>
    </source>
</evidence>
<dbReference type="eggNOG" id="ENOG502QVIF">
    <property type="taxonomic scope" value="Eukaryota"/>
</dbReference>
<evidence type="ECO:0000259" key="3">
    <source>
        <dbReference type="Pfam" id="PF04664"/>
    </source>
</evidence>
<feature type="compositionally biased region" description="Basic and acidic residues" evidence="2">
    <location>
        <begin position="64"/>
        <end position="91"/>
    </location>
</feature>
<feature type="region of interest" description="Disordered" evidence="2">
    <location>
        <begin position="105"/>
        <end position="132"/>
    </location>
</feature>
<dbReference type="Pfam" id="PF04664">
    <property type="entry name" value="OGFr_N"/>
    <property type="match status" value="1"/>
</dbReference>
<evidence type="ECO:0000313" key="5">
    <source>
        <dbReference type="Proteomes" id="UP000009168"/>
    </source>
</evidence>
<evidence type="ECO:0000256" key="1">
    <source>
        <dbReference type="ARBA" id="ARBA00010365"/>
    </source>
</evidence>
<dbReference type="GO" id="GO:0140625">
    <property type="term" value="F:opioid growth factor receptor activity"/>
    <property type="evidence" value="ECO:0007669"/>
    <property type="project" value="InterPro"/>
</dbReference>
<reference evidence="5" key="1">
    <citation type="journal article" date="2006" name="PLoS Biol.">
        <title>Macronuclear genome sequence of the ciliate Tetrahymena thermophila, a model eukaryote.</title>
        <authorList>
            <person name="Eisen J.A."/>
            <person name="Coyne R.S."/>
            <person name="Wu M."/>
            <person name="Wu D."/>
            <person name="Thiagarajan M."/>
            <person name="Wortman J.R."/>
            <person name="Badger J.H."/>
            <person name="Ren Q."/>
            <person name="Amedeo P."/>
            <person name="Jones K.M."/>
            <person name="Tallon L.J."/>
            <person name="Delcher A.L."/>
            <person name="Salzberg S.L."/>
            <person name="Silva J.C."/>
            <person name="Haas B.J."/>
            <person name="Majoros W.H."/>
            <person name="Farzad M."/>
            <person name="Carlton J.M."/>
            <person name="Smith R.K. Jr."/>
            <person name="Garg J."/>
            <person name="Pearlman R.E."/>
            <person name="Karrer K.M."/>
            <person name="Sun L."/>
            <person name="Manning G."/>
            <person name="Elde N.C."/>
            <person name="Turkewitz A.P."/>
            <person name="Asai D.J."/>
            <person name="Wilkes D.E."/>
            <person name="Wang Y."/>
            <person name="Cai H."/>
            <person name="Collins K."/>
            <person name="Stewart B.A."/>
            <person name="Lee S.R."/>
            <person name="Wilamowska K."/>
            <person name="Weinberg Z."/>
            <person name="Ruzzo W.L."/>
            <person name="Wloga D."/>
            <person name="Gaertig J."/>
            <person name="Frankel J."/>
            <person name="Tsao C.-C."/>
            <person name="Gorovsky M.A."/>
            <person name="Keeling P.J."/>
            <person name="Waller R.F."/>
            <person name="Patron N.J."/>
            <person name="Cherry J.M."/>
            <person name="Stover N.A."/>
            <person name="Krieger C.J."/>
            <person name="del Toro C."/>
            <person name="Ryder H.F."/>
            <person name="Williamson S.C."/>
            <person name="Barbeau R.A."/>
            <person name="Hamilton E.P."/>
            <person name="Orias E."/>
        </authorList>
    </citation>
    <scope>NUCLEOTIDE SEQUENCE [LARGE SCALE GENOMIC DNA]</scope>
    <source>
        <strain evidence="5">SB210</strain>
    </source>
</reference>
<dbReference type="AlphaFoldDB" id="Q24GQ7"/>
<sequence length="377" mass="44662">MSMKQGSNQYKNKKLTDYFSSKDSKISDKDQLEDKPMKKSKNQVGMKSIQSTNSKSDSDTEIAEEIKKSSSSLDDQKNKSPSKHEIIEKKNVANTIQKVNDTIEQQNKIQQEEEQKQSNESNNQSIEKKQLRSHSQKLKNLQFYLNNLQSNPNGDYIQNILEKWKGKFKLLETHHGYVQWLFPNFFQSRFNNGSDPLQQEEAEEFIKNPVIANRLKKAYDLIYEFFGMKIVNNITGEVQRADNYKERYHETFITSYHNHMRIRRILCHFNNVGFRRYAISLVKFLEKEIYGEKGYQKFAEDKRPLVLKWQELPQTIPLRQLSRLKVFEEWQIYGEIDENNQLQVETLQDNCFATIQDIKRESIYLRNLKEAKHGVHL</sequence>
<dbReference type="PANTHER" id="PTHR14015:SF2">
    <property type="entry name" value="OPIOID GROWTH FACTOR RECEPTOR (OGFR) CONSERVED DOMAIN-CONTAINING PROTEIN"/>
    <property type="match status" value="1"/>
</dbReference>
<name>Q24GQ7_TETTS</name>
<dbReference type="PANTHER" id="PTHR14015">
    <property type="entry name" value="OPIOID GROWTH FACTOR RECEPTOR OGFR ZETA-TYPE OPIOID RECEPTOR"/>
    <property type="match status" value="1"/>
</dbReference>
<dbReference type="OMA" id="KERYHET"/>
<dbReference type="GO" id="GO:0016020">
    <property type="term" value="C:membrane"/>
    <property type="evidence" value="ECO:0007669"/>
    <property type="project" value="InterPro"/>
</dbReference>
<dbReference type="STRING" id="312017.Q24GQ7"/>
<dbReference type="GeneID" id="7830017"/>
<comment type="similarity">
    <text evidence="1">Belongs to the opioid growth factor receptor family.</text>
</comment>
<feature type="compositionally biased region" description="Polar residues" evidence="2">
    <location>
        <begin position="42"/>
        <end position="55"/>
    </location>
</feature>
<keyword evidence="4" id="KW-0675">Receptor</keyword>
<feature type="domain" description="Opioid growth factor receptor (OGFr) conserved" evidence="3">
    <location>
        <begin position="135"/>
        <end position="288"/>
    </location>
</feature>
<feature type="compositionally biased region" description="Polar residues" evidence="2">
    <location>
        <begin position="1"/>
        <end position="10"/>
    </location>
</feature>
<gene>
    <name evidence="4" type="ORF">TTHERM_00977530</name>
</gene>
<dbReference type="InterPro" id="IPR006757">
    <property type="entry name" value="OGF_rcpt"/>
</dbReference>
<feature type="compositionally biased region" description="Basic and acidic residues" evidence="2">
    <location>
        <begin position="14"/>
        <end position="37"/>
    </location>
</feature>
<feature type="region of interest" description="Disordered" evidence="2">
    <location>
        <begin position="1"/>
        <end position="92"/>
    </location>
</feature>
<dbReference type="HOGENOM" id="CLU_734637_0_0_1"/>
<proteinExistence type="inferred from homology"/>
<organism evidence="4 5">
    <name type="scientific">Tetrahymena thermophila (strain SB210)</name>
    <dbReference type="NCBI Taxonomy" id="312017"/>
    <lineage>
        <taxon>Eukaryota</taxon>
        <taxon>Sar</taxon>
        <taxon>Alveolata</taxon>
        <taxon>Ciliophora</taxon>
        <taxon>Intramacronucleata</taxon>
        <taxon>Oligohymenophorea</taxon>
        <taxon>Hymenostomatida</taxon>
        <taxon>Tetrahymenina</taxon>
        <taxon>Tetrahymenidae</taxon>
        <taxon>Tetrahymena</taxon>
    </lineage>
</organism>
<dbReference type="EMBL" id="GG662254">
    <property type="protein sequence ID" value="EAS06950.1"/>
    <property type="molecule type" value="Genomic_DNA"/>
</dbReference>
<dbReference type="InterPro" id="IPR039574">
    <property type="entry name" value="OGFr"/>
</dbReference>